<dbReference type="GO" id="GO:0005794">
    <property type="term" value="C:Golgi apparatus"/>
    <property type="evidence" value="ECO:0007669"/>
    <property type="project" value="TreeGrafter"/>
</dbReference>
<evidence type="ECO:0000256" key="1">
    <source>
        <dbReference type="ARBA" id="ARBA00010603"/>
    </source>
</evidence>
<dbReference type="Proteomes" id="UP000093000">
    <property type="component" value="Unassembled WGS sequence"/>
</dbReference>
<dbReference type="EMBL" id="LUGH01000410">
    <property type="protein sequence ID" value="OBZ85320.1"/>
    <property type="molecule type" value="Genomic_DNA"/>
</dbReference>
<dbReference type="InterPro" id="IPR019142">
    <property type="entry name" value="Dymeclin"/>
</dbReference>
<evidence type="ECO:0000256" key="4">
    <source>
        <dbReference type="ARBA" id="ARBA00023288"/>
    </source>
</evidence>
<dbReference type="PANTHER" id="PTHR12895:SF9">
    <property type="entry name" value="DYMECLIN"/>
    <property type="match status" value="1"/>
</dbReference>
<name>A0A1C7N867_9FUNG</name>
<dbReference type="Pfam" id="PF09742">
    <property type="entry name" value="Dymeclin"/>
    <property type="match status" value="1"/>
</dbReference>
<dbReference type="STRING" id="101091.A0A1C7N867"/>
<dbReference type="GO" id="GO:0007030">
    <property type="term" value="P:Golgi organization"/>
    <property type="evidence" value="ECO:0007669"/>
    <property type="project" value="TreeGrafter"/>
</dbReference>
<evidence type="ECO:0000256" key="3">
    <source>
        <dbReference type="ARBA" id="ARBA00022707"/>
    </source>
</evidence>
<dbReference type="OrthoDB" id="10253409at2759"/>
<evidence type="ECO:0000313" key="7">
    <source>
        <dbReference type="Proteomes" id="UP000093000"/>
    </source>
</evidence>
<feature type="compositionally biased region" description="Low complexity" evidence="5">
    <location>
        <begin position="47"/>
        <end position="70"/>
    </location>
</feature>
<dbReference type="AlphaFoldDB" id="A0A1C7N867"/>
<evidence type="ECO:0000313" key="6">
    <source>
        <dbReference type="EMBL" id="OBZ85320.1"/>
    </source>
</evidence>
<comment type="caution">
    <text evidence="6">The sequence shown here is derived from an EMBL/GenBank/DDBJ whole genome shotgun (WGS) entry which is preliminary data.</text>
</comment>
<organism evidence="6 7">
    <name type="scientific">Choanephora cucurbitarum</name>
    <dbReference type="NCBI Taxonomy" id="101091"/>
    <lineage>
        <taxon>Eukaryota</taxon>
        <taxon>Fungi</taxon>
        <taxon>Fungi incertae sedis</taxon>
        <taxon>Mucoromycota</taxon>
        <taxon>Mucoromycotina</taxon>
        <taxon>Mucoromycetes</taxon>
        <taxon>Mucorales</taxon>
        <taxon>Mucorineae</taxon>
        <taxon>Choanephoraceae</taxon>
        <taxon>Choanephoroideae</taxon>
        <taxon>Choanephora</taxon>
    </lineage>
</organism>
<keyword evidence="4" id="KW-0449">Lipoprotein</keyword>
<accession>A0A1C7N867</accession>
<feature type="compositionally biased region" description="Low complexity" evidence="5">
    <location>
        <begin position="30"/>
        <end position="39"/>
    </location>
</feature>
<feature type="region of interest" description="Disordered" evidence="5">
    <location>
        <begin position="1"/>
        <end position="78"/>
    </location>
</feature>
<evidence type="ECO:0000256" key="2">
    <source>
        <dbReference type="ARBA" id="ARBA00015736"/>
    </source>
</evidence>
<dbReference type="PANTHER" id="PTHR12895">
    <property type="entry name" value="DYMECLIN"/>
    <property type="match status" value="1"/>
</dbReference>
<dbReference type="InParanoid" id="A0A1C7N867"/>
<comment type="similarity">
    <text evidence="1">Belongs to the dymeclin family.</text>
</comment>
<sequence length="707" mass="81490">MDPPSTLSRTITAPPPTTRRPSNFVFTENKPSPSQQKQQQPPPPPLLSHSQSIDVPFSSLSLQSPTTPTTKYTSHRTHPLAEQHHPFFSPSQLAGIRPLCSLTEIDDLAFLTLEKYPTLHSAQSAYDLEMTTLGLSIDLAANNPKTHNFNKLILHLLELLKDLQSNQYESIPIEVFNALFLTQAFMKQFAANLTNQEIVYQLEDDINKTTYGEMLMESLLYTMINMDPCFNHSTYEFYTEVLNTLIVFCSTQLHQSKLSQANNYFLNILMSKFANRAETIVARLLENMIGQKTAPPQSSSVMYTAYNYFFSGRASTSTLDPEAIPVADRSLLLLLLLGTQPESDLNQAWIKAYRFALANLSDHHVISSDLDGQDRRMHLISFKDLLDIFSASIHVEERMILFYLILKENESFRVFVLSRTDQETIYLPILKLIYESMEAKANYAQLYMLFLILLILSEDDVNNEALHKVTVNQIPWLTERPLLKSISLGGLVILVLIRALQLNLSHHRDIYLHTNALAILSNMSSTILEMHAYVAQRLISFFEVLARRYSKSTETTDGSVYEDLLVLLLEVIHTALRYRLKHNAQLVYALLQKKEIFMPFRSHPRFVDLVHNLEEVIQHFNTRVSEANLKAPSSSEVLQLIEQASRTWSNQQWIVLPQLKFQYREDPSSFEFFIPYIWALIYRKSFFYWSDEKCHALENYHRLNEEE</sequence>
<gene>
    <name evidence="6" type="primary">DYM</name>
    <name evidence="6" type="ORF">A0J61_06630</name>
</gene>
<keyword evidence="7" id="KW-1185">Reference proteome</keyword>
<reference evidence="6 7" key="1">
    <citation type="submission" date="2016-03" db="EMBL/GenBank/DDBJ databases">
        <title>Choanephora cucurbitarum.</title>
        <authorList>
            <person name="Min B."/>
            <person name="Park H."/>
            <person name="Park J.-H."/>
            <person name="Shin H.-D."/>
            <person name="Choi I.-G."/>
        </authorList>
    </citation>
    <scope>NUCLEOTIDE SEQUENCE [LARGE SCALE GENOMIC DNA]</scope>
    <source>
        <strain evidence="6 7">KUS-F28377</strain>
    </source>
</reference>
<protein>
    <recommendedName>
        <fullName evidence="2">Dymeclin</fullName>
    </recommendedName>
</protein>
<proteinExistence type="inferred from homology"/>
<keyword evidence="3" id="KW-0519">Myristate</keyword>
<evidence type="ECO:0000256" key="5">
    <source>
        <dbReference type="SAM" id="MobiDB-lite"/>
    </source>
</evidence>